<proteinExistence type="predicted"/>
<feature type="chain" id="PRO_5007890956" evidence="3">
    <location>
        <begin position="24"/>
        <end position="531"/>
    </location>
</feature>
<evidence type="ECO:0000313" key="4">
    <source>
        <dbReference type="EMBL" id="OAA56218.1"/>
    </source>
</evidence>
<feature type="transmembrane region" description="Helical" evidence="2">
    <location>
        <begin position="244"/>
        <end position="265"/>
    </location>
</feature>
<name>A0A167P2L2_9HYPO</name>
<feature type="transmembrane region" description="Helical" evidence="2">
    <location>
        <begin position="444"/>
        <end position="462"/>
    </location>
</feature>
<evidence type="ECO:0000256" key="2">
    <source>
        <dbReference type="SAM" id="Phobius"/>
    </source>
</evidence>
<feature type="transmembrane region" description="Helical" evidence="2">
    <location>
        <begin position="114"/>
        <end position="132"/>
    </location>
</feature>
<dbReference type="AlphaFoldDB" id="A0A167P2L2"/>
<protein>
    <submittedName>
        <fullName evidence="4">Uncharacterized protein</fullName>
    </submittedName>
</protein>
<dbReference type="OrthoDB" id="10628401at2759"/>
<feature type="transmembrane region" description="Helical" evidence="2">
    <location>
        <begin position="399"/>
        <end position="417"/>
    </location>
</feature>
<gene>
    <name evidence="4" type="ORF">SPI_07829</name>
</gene>
<feature type="transmembrane region" description="Helical" evidence="2">
    <location>
        <begin position="215"/>
        <end position="232"/>
    </location>
</feature>
<organism evidence="4 5">
    <name type="scientific">Niveomyces insectorum RCEF 264</name>
    <dbReference type="NCBI Taxonomy" id="1081102"/>
    <lineage>
        <taxon>Eukaryota</taxon>
        <taxon>Fungi</taxon>
        <taxon>Dikarya</taxon>
        <taxon>Ascomycota</taxon>
        <taxon>Pezizomycotina</taxon>
        <taxon>Sordariomycetes</taxon>
        <taxon>Hypocreomycetidae</taxon>
        <taxon>Hypocreales</taxon>
        <taxon>Cordycipitaceae</taxon>
        <taxon>Niveomyces</taxon>
    </lineage>
</organism>
<comment type="caution">
    <text evidence="4">The sequence shown here is derived from an EMBL/GenBank/DDBJ whole genome shotgun (WGS) entry which is preliminary data.</text>
</comment>
<reference evidence="4 5" key="1">
    <citation type="journal article" date="2016" name="Genome Biol. Evol.">
        <title>Divergent and convergent evolution of fungal pathogenicity.</title>
        <authorList>
            <person name="Shang Y."/>
            <person name="Xiao G."/>
            <person name="Zheng P."/>
            <person name="Cen K."/>
            <person name="Zhan S."/>
            <person name="Wang C."/>
        </authorList>
    </citation>
    <scope>NUCLEOTIDE SEQUENCE [LARGE SCALE GENOMIC DNA]</scope>
    <source>
        <strain evidence="4 5">RCEF 264</strain>
    </source>
</reference>
<evidence type="ECO:0000313" key="5">
    <source>
        <dbReference type="Proteomes" id="UP000076874"/>
    </source>
</evidence>
<keyword evidence="2" id="KW-1133">Transmembrane helix</keyword>
<keyword evidence="5" id="KW-1185">Reference proteome</keyword>
<keyword evidence="2" id="KW-0812">Transmembrane</keyword>
<accession>A0A167P2L2</accession>
<feature type="signal peptide" evidence="3">
    <location>
        <begin position="1"/>
        <end position="23"/>
    </location>
</feature>
<sequence>MAVSRSLLFCLGTVQLCPGVVHGWLSPSKPPASFPSRATVRPQQLHDGDSIPSLGPSALTARDDIYNGIDWTTLSSTKNNDITAFLFTLSNITDPGENELLYAEPQGYRLSLPWWTNLPGAIVNLLIALRIITNDSWRWRSAHGSNKQQQQQQQQRKQTHQRPDWSLPADTQREKRAPSAAARRIVNDLSDSDDDDDARPGYLVAVNATLQGLQLAYLLAQTLAGLAFFALQRDGDGGSASLRFVGPAAYCLLLAAACQAWSALFQVYGPGSRNPKSRPRLHRLLSFVYAPLAGLAAVLALVVFCLLTAPPVGQAPAWRVWSPWCVPYGYIGPATGGGGSGNGKNASGWSAAEFVFKAPAGTGTPAYPTGPHRWPCADSTGLALHTDNVSFFPRLGLDVFFAAAVGVLLLAAPARLVQLRRVYQRARTTTRPALGRLSNVLSKILAKFFLLITCLFAALKFYDLAQLGSALYFHGSYLVCPGLVNTTTGPFNVSGIGMCFGIQVELPAVSPDIQTALAMDGTNVAQLIFNV</sequence>
<feature type="region of interest" description="Disordered" evidence="1">
    <location>
        <begin position="142"/>
        <end position="195"/>
    </location>
</feature>
<dbReference type="Proteomes" id="UP000076874">
    <property type="component" value="Unassembled WGS sequence"/>
</dbReference>
<keyword evidence="3" id="KW-0732">Signal</keyword>
<dbReference type="EMBL" id="AZHD01000017">
    <property type="protein sequence ID" value="OAA56218.1"/>
    <property type="molecule type" value="Genomic_DNA"/>
</dbReference>
<evidence type="ECO:0000256" key="3">
    <source>
        <dbReference type="SAM" id="SignalP"/>
    </source>
</evidence>
<feature type="transmembrane region" description="Helical" evidence="2">
    <location>
        <begin position="286"/>
        <end position="309"/>
    </location>
</feature>
<keyword evidence="2" id="KW-0472">Membrane</keyword>
<evidence type="ECO:0000256" key="1">
    <source>
        <dbReference type="SAM" id="MobiDB-lite"/>
    </source>
</evidence>